<dbReference type="PROSITE" id="PS50005">
    <property type="entry name" value="TPR"/>
    <property type="match status" value="2"/>
</dbReference>
<dbReference type="Proteomes" id="UP001222027">
    <property type="component" value="Unassembled WGS sequence"/>
</dbReference>
<dbReference type="EMBL" id="JAQQAF010000008">
    <property type="protein sequence ID" value="KAJ8465329.1"/>
    <property type="molecule type" value="Genomic_DNA"/>
</dbReference>
<evidence type="ECO:0008006" key="6">
    <source>
        <dbReference type="Google" id="ProtNLM"/>
    </source>
</evidence>
<name>A0AAV8Q1F6_ENSVE</name>
<protein>
    <recommendedName>
        <fullName evidence="6">MalT-like TPR region domain-containing protein</fullName>
    </recommendedName>
</protein>
<dbReference type="PANTHER" id="PTHR45641">
    <property type="entry name" value="TETRATRICOPEPTIDE REPEAT PROTEIN (AFU_ORTHOLOGUE AFUA_6G03870)"/>
    <property type="match status" value="1"/>
</dbReference>
<evidence type="ECO:0000256" key="2">
    <source>
        <dbReference type="ARBA" id="ARBA00022803"/>
    </source>
</evidence>
<dbReference type="Pfam" id="PF13424">
    <property type="entry name" value="TPR_12"/>
    <property type="match status" value="6"/>
</dbReference>
<dbReference type="InterPro" id="IPR019734">
    <property type="entry name" value="TPR_rpt"/>
</dbReference>
<accession>A0AAV8Q1F6</accession>
<dbReference type="InterPro" id="IPR011990">
    <property type="entry name" value="TPR-like_helical_dom_sf"/>
</dbReference>
<feature type="repeat" description="TPR" evidence="3">
    <location>
        <begin position="699"/>
        <end position="732"/>
    </location>
</feature>
<dbReference type="Gene3D" id="1.25.40.10">
    <property type="entry name" value="Tetratricopeptide repeat domain"/>
    <property type="match status" value="4"/>
</dbReference>
<keyword evidence="2 3" id="KW-0802">TPR repeat</keyword>
<organism evidence="4 5">
    <name type="scientific">Ensete ventricosum</name>
    <name type="common">Abyssinian banana</name>
    <name type="synonym">Musa ensete</name>
    <dbReference type="NCBI Taxonomy" id="4639"/>
    <lineage>
        <taxon>Eukaryota</taxon>
        <taxon>Viridiplantae</taxon>
        <taxon>Streptophyta</taxon>
        <taxon>Embryophyta</taxon>
        <taxon>Tracheophyta</taxon>
        <taxon>Spermatophyta</taxon>
        <taxon>Magnoliopsida</taxon>
        <taxon>Liliopsida</taxon>
        <taxon>Zingiberales</taxon>
        <taxon>Musaceae</taxon>
        <taxon>Ensete</taxon>
    </lineage>
</organism>
<evidence type="ECO:0000256" key="1">
    <source>
        <dbReference type="ARBA" id="ARBA00022737"/>
    </source>
</evidence>
<dbReference type="Pfam" id="PF13374">
    <property type="entry name" value="TPR_10"/>
    <property type="match status" value="2"/>
</dbReference>
<comment type="caution">
    <text evidence="4">The sequence shown here is derived from an EMBL/GenBank/DDBJ whole genome shotgun (WGS) entry which is preliminary data.</text>
</comment>
<evidence type="ECO:0000256" key="3">
    <source>
        <dbReference type="PROSITE-ProRule" id="PRU00339"/>
    </source>
</evidence>
<keyword evidence="1" id="KW-0677">Repeat</keyword>
<evidence type="ECO:0000313" key="4">
    <source>
        <dbReference type="EMBL" id="KAJ8465329.1"/>
    </source>
</evidence>
<sequence length="1147" mass="128561">MAAQLIHLRFPPRSLHSLSVPLRCVGRDYKAYTRLAARRLTAKWFPKLRYALEEDCVSCDVENSRGLHMLGGTTNSSNGMDDFEGQLKNFFLEVRAKLEMGNKDDAVYLLQANFEAVKEQINAGFKGIEQAAILDTLALGYMGMGDFRTVEHLLNMLKDIVGELHDDIPLMDSILMHMGSMYNTMGKFEEAICLYARGLKIIEQEFGTSSPFLITPLMGTAKALGFTGRASEAVTLYHRAIDILENARGTENEDLLIPLSALGNLFISEGKATNAENCFKRILDIYRKMYGEENGKVGMAMCSLAHVLCAKGNINEAIAMYKSGLQVIRDTKYMAVNDDLLEKMRTDLAELLHVAGREQEGRELLEECLLISERHKGLEHPSSVTHLLNIAMSHSRSKNFPEAEHLLRTCLRIMLRTVGPKDQSITVPMLHLAVTLYSLKRDEEAERLALEVVRIREDAFGKESLPVGEALDCLASIQMRLGKDDNDMLATLTRVLNIQEKEMGFESEEVSACVESTGFMSEKVVTLPIVHFCGLKLFAADRVLEEQPNDLEKPLSGEDPRERWWNEAAQGDHTGIIAPKSDGDEQLQILHSRLHMLGGTTNSSNGMDDFEGQLKNFFLEVRAKLEMGNKDDAVYLLQANFEAVKEQINAGFKGIEQAAILDTLALGYMGMGDFRTVEHLLNMLKDIVGELHDDIPLMDSILMHMGSMYNTMGKFEEAICLYARGLKIIEQEFGTSSPFLITPLMGTAKALGFTGRASEAVTLYHRAIDILENARGTENEDLLIPLSALGNLFISEGKATNAENCFKRILDIYRKMYGEENGKVGMAMCSLAHVLCAKGNINEAIAMYKSGLQVIRDTKYMAVNDDLLEKMRTDLAELLHVAGREQEGRELLEECLLISERHKGLEHPSSVTHLLNIAMSHSRSKNFPEAEHLLRTCLRIMLRTVGPKDQSITVPMLHLAVTLYSLKRDEEAERLALEVVRIREDAFGKESLPVGEALDCLASIQMRLGKDDNDMLATLTRVLNIQEKEMGFESEEKIVLAQKKIQTESFLRGLWLGSGSSYFVCKSYLHFIVDQLKSFLAQYVRNQKTEITVVPTDLVPVKEQDTGRPVSIIHENDVFGLFYPKSIKVKSLAEQILTCYSKCNRRF</sequence>
<proteinExistence type="predicted"/>
<evidence type="ECO:0000313" key="5">
    <source>
        <dbReference type="Proteomes" id="UP001222027"/>
    </source>
</evidence>
<dbReference type="AlphaFoldDB" id="A0AAV8Q1F6"/>
<gene>
    <name evidence="4" type="ORF">OPV22_027881</name>
</gene>
<dbReference type="GO" id="GO:0009507">
    <property type="term" value="C:chloroplast"/>
    <property type="evidence" value="ECO:0007669"/>
    <property type="project" value="TreeGrafter"/>
</dbReference>
<dbReference type="PANTHER" id="PTHR45641:SF19">
    <property type="entry name" value="NEPHROCYSTIN-3"/>
    <property type="match status" value="1"/>
</dbReference>
<dbReference type="SUPFAM" id="SSF48452">
    <property type="entry name" value="TPR-like"/>
    <property type="match status" value="5"/>
</dbReference>
<dbReference type="SMART" id="SM00028">
    <property type="entry name" value="TPR"/>
    <property type="match status" value="14"/>
</dbReference>
<feature type="repeat" description="TPR" evidence="3">
    <location>
        <begin position="172"/>
        <end position="205"/>
    </location>
</feature>
<reference evidence="4 5" key="1">
    <citation type="submission" date="2022-12" db="EMBL/GenBank/DDBJ databases">
        <title>Chromosome-scale assembly of the Ensete ventricosum genome.</title>
        <authorList>
            <person name="Dussert Y."/>
            <person name="Stocks J."/>
            <person name="Wendawek A."/>
            <person name="Woldeyes F."/>
            <person name="Nichols R.A."/>
            <person name="Borrell J.S."/>
        </authorList>
    </citation>
    <scope>NUCLEOTIDE SEQUENCE [LARGE SCALE GENOMIC DNA]</scope>
    <source>
        <strain evidence="5">cv. Maze</strain>
        <tissue evidence="4">Seeds</tissue>
    </source>
</reference>
<dbReference type="GO" id="GO:0009658">
    <property type="term" value="P:chloroplast organization"/>
    <property type="evidence" value="ECO:0007669"/>
    <property type="project" value="TreeGrafter"/>
</dbReference>
<keyword evidence="5" id="KW-1185">Reference proteome</keyword>